<feature type="domain" description="Hydantoinase B/oxoprolinase" evidence="1">
    <location>
        <begin position="25"/>
        <end position="140"/>
    </location>
</feature>
<evidence type="ECO:0000313" key="2">
    <source>
        <dbReference type="EMBL" id="KAJ8938506.1"/>
    </source>
</evidence>
<name>A0AAV8XHP6_9CUCU</name>
<dbReference type="EMBL" id="JAPWTK010000553">
    <property type="protein sequence ID" value="KAJ8938506.1"/>
    <property type="molecule type" value="Genomic_DNA"/>
</dbReference>
<dbReference type="AlphaFoldDB" id="A0AAV8XHP6"/>
<organism evidence="2 3">
    <name type="scientific">Aromia moschata</name>
    <dbReference type="NCBI Taxonomy" id="1265417"/>
    <lineage>
        <taxon>Eukaryota</taxon>
        <taxon>Metazoa</taxon>
        <taxon>Ecdysozoa</taxon>
        <taxon>Arthropoda</taxon>
        <taxon>Hexapoda</taxon>
        <taxon>Insecta</taxon>
        <taxon>Pterygota</taxon>
        <taxon>Neoptera</taxon>
        <taxon>Endopterygota</taxon>
        <taxon>Coleoptera</taxon>
        <taxon>Polyphaga</taxon>
        <taxon>Cucujiformia</taxon>
        <taxon>Chrysomeloidea</taxon>
        <taxon>Cerambycidae</taxon>
        <taxon>Cerambycinae</taxon>
        <taxon>Callichromatini</taxon>
        <taxon>Aromia</taxon>
    </lineage>
</organism>
<gene>
    <name evidence="2" type="ORF">NQ318_005170</name>
</gene>
<feature type="non-terminal residue" evidence="2">
    <location>
        <position position="1"/>
    </location>
</feature>
<dbReference type="GO" id="GO:0017168">
    <property type="term" value="F:5-oxoprolinase (ATP-hydrolyzing) activity"/>
    <property type="evidence" value="ECO:0007669"/>
    <property type="project" value="TreeGrafter"/>
</dbReference>
<dbReference type="GO" id="GO:0005829">
    <property type="term" value="C:cytosol"/>
    <property type="evidence" value="ECO:0007669"/>
    <property type="project" value="TreeGrafter"/>
</dbReference>
<comment type="caution">
    <text evidence="2">The sequence shown here is derived from an EMBL/GenBank/DDBJ whole genome shotgun (WGS) entry which is preliminary data.</text>
</comment>
<sequence>NSNKPLVANRTISPSEIDRLLVLQGPTWHGCSGVHTHMTNTRITDVEIVERRYPVHVRAFSLRPGTGGGGRFRGGDGVLRELMFRAPLTLSVLTERRVLQPYGLEGGDPGARGLNLLIRASGRAINLGPKTAAPVEPGVSMTKRSVYRNARVGRPQR</sequence>
<dbReference type="GO" id="GO:0006749">
    <property type="term" value="P:glutathione metabolic process"/>
    <property type="evidence" value="ECO:0007669"/>
    <property type="project" value="TreeGrafter"/>
</dbReference>
<keyword evidence="3" id="KW-1185">Reference proteome</keyword>
<dbReference type="InterPro" id="IPR045079">
    <property type="entry name" value="Oxoprolinase-like"/>
</dbReference>
<dbReference type="Pfam" id="PF02538">
    <property type="entry name" value="Hydantoinase_B"/>
    <property type="match status" value="1"/>
</dbReference>
<protein>
    <recommendedName>
        <fullName evidence="1">Hydantoinase B/oxoprolinase domain-containing protein</fullName>
    </recommendedName>
</protein>
<dbReference type="PANTHER" id="PTHR11365:SF2">
    <property type="entry name" value="5-OXOPROLINASE"/>
    <property type="match status" value="1"/>
</dbReference>
<reference evidence="2" key="1">
    <citation type="journal article" date="2023" name="Insect Mol. Biol.">
        <title>Genome sequencing provides insights into the evolution of gene families encoding plant cell wall-degrading enzymes in longhorned beetles.</title>
        <authorList>
            <person name="Shin N.R."/>
            <person name="Okamura Y."/>
            <person name="Kirsch R."/>
            <person name="Pauchet Y."/>
        </authorList>
    </citation>
    <scope>NUCLEOTIDE SEQUENCE</scope>
    <source>
        <strain evidence="2">AMC_N1</strain>
    </source>
</reference>
<dbReference type="Proteomes" id="UP001162162">
    <property type="component" value="Unassembled WGS sequence"/>
</dbReference>
<evidence type="ECO:0000259" key="1">
    <source>
        <dbReference type="Pfam" id="PF02538"/>
    </source>
</evidence>
<evidence type="ECO:0000313" key="3">
    <source>
        <dbReference type="Proteomes" id="UP001162162"/>
    </source>
</evidence>
<accession>A0AAV8XHP6</accession>
<dbReference type="PANTHER" id="PTHR11365">
    <property type="entry name" value="5-OXOPROLINASE RELATED"/>
    <property type="match status" value="1"/>
</dbReference>
<dbReference type="InterPro" id="IPR003692">
    <property type="entry name" value="Hydantoinase_B"/>
</dbReference>
<proteinExistence type="predicted"/>